<dbReference type="Proteomes" id="UP001189429">
    <property type="component" value="Unassembled WGS sequence"/>
</dbReference>
<evidence type="ECO:0000256" key="1">
    <source>
        <dbReference type="SAM" id="MobiDB-lite"/>
    </source>
</evidence>
<accession>A0ABN9UHJ6</accession>
<protein>
    <submittedName>
        <fullName evidence="2">Uncharacterized protein</fullName>
    </submittedName>
</protein>
<evidence type="ECO:0000313" key="2">
    <source>
        <dbReference type="EMBL" id="CAK0859127.1"/>
    </source>
</evidence>
<feature type="region of interest" description="Disordered" evidence="1">
    <location>
        <begin position="1"/>
        <end position="67"/>
    </location>
</feature>
<organism evidence="2 3">
    <name type="scientific">Prorocentrum cordatum</name>
    <dbReference type="NCBI Taxonomy" id="2364126"/>
    <lineage>
        <taxon>Eukaryota</taxon>
        <taxon>Sar</taxon>
        <taxon>Alveolata</taxon>
        <taxon>Dinophyceae</taxon>
        <taxon>Prorocentrales</taxon>
        <taxon>Prorocentraceae</taxon>
        <taxon>Prorocentrum</taxon>
    </lineage>
</organism>
<dbReference type="EMBL" id="CAUYUJ010015868">
    <property type="protein sequence ID" value="CAK0859127.1"/>
    <property type="molecule type" value="Genomic_DNA"/>
</dbReference>
<gene>
    <name evidence="2" type="ORF">PCOR1329_LOCUS48575</name>
</gene>
<keyword evidence="3" id="KW-1185">Reference proteome</keyword>
<feature type="non-terminal residue" evidence="2">
    <location>
        <position position="1"/>
    </location>
</feature>
<sequence>GAAPPPPTQSARPRATRARAPSTTAPSRERTSPRISTRRRSTTPRGTPVATSRSRRAPPSPGTTKLP</sequence>
<reference evidence="2" key="1">
    <citation type="submission" date="2023-10" db="EMBL/GenBank/DDBJ databases">
        <authorList>
            <person name="Chen Y."/>
            <person name="Shah S."/>
            <person name="Dougan E. K."/>
            <person name="Thang M."/>
            <person name="Chan C."/>
        </authorList>
    </citation>
    <scope>NUCLEOTIDE SEQUENCE [LARGE SCALE GENOMIC DNA]</scope>
</reference>
<proteinExistence type="predicted"/>
<comment type="caution">
    <text evidence="2">The sequence shown here is derived from an EMBL/GenBank/DDBJ whole genome shotgun (WGS) entry which is preliminary data.</text>
</comment>
<feature type="compositionally biased region" description="Low complexity" evidence="1">
    <location>
        <begin position="9"/>
        <end position="26"/>
    </location>
</feature>
<name>A0ABN9UHJ6_9DINO</name>
<evidence type="ECO:0000313" key="3">
    <source>
        <dbReference type="Proteomes" id="UP001189429"/>
    </source>
</evidence>
<feature type="non-terminal residue" evidence="2">
    <location>
        <position position="67"/>
    </location>
</feature>